<dbReference type="InterPro" id="IPR050275">
    <property type="entry name" value="PGM_Phosphatase"/>
</dbReference>
<organism evidence="1 2">
    <name type="scientific">Uliginosibacterium flavum</name>
    <dbReference type="NCBI Taxonomy" id="1396831"/>
    <lineage>
        <taxon>Bacteria</taxon>
        <taxon>Pseudomonadati</taxon>
        <taxon>Pseudomonadota</taxon>
        <taxon>Betaproteobacteria</taxon>
        <taxon>Rhodocyclales</taxon>
        <taxon>Zoogloeaceae</taxon>
        <taxon>Uliginosibacterium</taxon>
    </lineage>
</organism>
<evidence type="ECO:0000313" key="1">
    <source>
        <dbReference type="EMBL" id="MET7015919.1"/>
    </source>
</evidence>
<dbReference type="RefSeq" id="WP_354602378.1">
    <property type="nucleotide sequence ID" value="NZ_JBEWZI010000024.1"/>
</dbReference>
<dbReference type="PANTHER" id="PTHR48100:SF62">
    <property type="entry name" value="GLUCOSYL-3-PHOSPHOGLYCERATE PHOSPHATASE"/>
    <property type="match status" value="1"/>
</dbReference>
<dbReference type="EMBL" id="JBEWZI010000024">
    <property type="protein sequence ID" value="MET7015919.1"/>
    <property type="molecule type" value="Genomic_DNA"/>
</dbReference>
<keyword evidence="2" id="KW-1185">Reference proteome</keyword>
<dbReference type="InterPro" id="IPR013078">
    <property type="entry name" value="His_Pase_superF_clade-1"/>
</dbReference>
<dbReference type="Proteomes" id="UP001549691">
    <property type="component" value="Unassembled WGS sequence"/>
</dbReference>
<dbReference type="SMART" id="SM00855">
    <property type="entry name" value="PGAM"/>
    <property type="match status" value="1"/>
</dbReference>
<keyword evidence="1" id="KW-0378">Hydrolase</keyword>
<evidence type="ECO:0000313" key="2">
    <source>
        <dbReference type="Proteomes" id="UP001549691"/>
    </source>
</evidence>
<accession>A0ABV2TPR7</accession>
<proteinExistence type="predicted"/>
<dbReference type="Gene3D" id="3.40.50.1240">
    <property type="entry name" value="Phosphoglycerate mutase-like"/>
    <property type="match status" value="1"/>
</dbReference>
<sequence>MNTIYLIRHPAVAVPPGTCYGQSDVVLREPVDALAASLRAQLPECFALLSSPLLRCRLLAEALGTPKLDPRLMEIDFGHWEMQNFDAIERRQIDAWAADPLDFRAHGGESVRQMATRAVAVLNEALAEKPLPLVIVGHAGPLRALAGHLQGMPPEAWMQLGFAYGQLQIIHAPW</sequence>
<gene>
    <name evidence="1" type="primary">cobC</name>
    <name evidence="1" type="ORF">ABXR19_17140</name>
</gene>
<dbReference type="GO" id="GO:0043755">
    <property type="term" value="F:alpha-ribazole phosphatase activity"/>
    <property type="evidence" value="ECO:0007669"/>
    <property type="project" value="UniProtKB-EC"/>
</dbReference>
<comment type="caution">
    <text evidence="1">The sequence shown here is derived from an EMBL/GenBank/DDBJ whole genome shotgun (WGS) entry which is preliminary data.</text>
</comment>
<name>A0ABV2TPR7_9RHOO</name>
<dbReference type="PANTHER" id="PTHR48100">
    <property type="entry name" value="BROAD-SPECIFICITY PHOSPHATASE YOR283W-RELATED"/>
    <property type="match status" value="1"/>
</dbReference>
<dbReference type="EC" id="3.1.3.73" evidence="1"/>
<reference evidence="1 2" key="1">
    <citation type="submission" date="2024-07" db="EMBL/GenBank/DDBJ databases">
        <title>Uliginosibacterium flavum JJ3220;KACC:17644.</title>
        <authorList>
            <person name="Kim M.K."/>
        </authorList>
    </citation>
    <scope>NUCLEOTIDE SEQUENCE [LARGE SCALE GENOMIC DNA]</scope>
    <source>
        <strain evidence="1 2">KACC:17644</strain>
    </source>
</reference>
<dbReference type="InterPro" id="IPR029033">
    <property type="entry name" value="His_PPase_superfam"/>
</dbReference>
<dbReference type="Pfam" id="PF00300">
    <property type="entry name" value="His_Phos_1"/>
    <property type="match status" value="1"/>
</dbReference>
<protein>
    <submittedName>
        <fullName evidence="1">Alpha-ribazole phosphatase family protein</fullName>
        <ecNumber evidence="1">3.1.3.73</ecNumber>
    </submittedName>
</protein>
<dbReference type="CDD" id="cd07067">
    <property type="entry name" value="HP_PGM_like"/>
    <property type="match status" value="1"/>
</dbReference>
<dbReference type="SUPFAM" id="SSF53254">
    <property type="entry name" value="Phosphoglycerate mutase-like"/>
    <property type="match status" value="1"/>
</dbReference>